<dbReference type="Proteomes" id="UP000621859">
    <property type="component" value="Unassembled WGS sequence"/>
</dbReference>
<evidence type="ECO:0000256" key="1">
    <source>
        <dbReference type="SAM" id="SignalP"/>
    </source>
</evidence>
<name>A0ABQ2PN93_9NEIS</name>
<sequence>MFRNFFTSTRAAGTALLLFPATQALAQDNADLAQQLSNPVAALISVPFQFNYDDDIGPARDGDRYLLNFQPVIPFHLNDEWNLISRTIVPIQSQTDITPDGGTQSGLGDVVQSFFFSPQKPTASGLIWGVGPVLLLPTDTNSALGAEKWGAGPTAVLLWQDHGWTYGALANHIWSFAGKSDRPEVNATFVQPFLAYTTKDAWTYSLNTESTYDWRNRQWSVPINGQITKLVKFGNQPVSLGGGLRYWADSPDSGAHGWGVRLLATLLFPK</sequence>
<keyword evidence="1" id="KW-0732">Signal</keyword>
<comment type="caution">
    <text evidence="2">The sequence shown here is derived from an EMBL/GenBank/DDBJ whole genome shotgun (WGS) entry which is preliminary data.</text>
</comment>
<feature type="signal peptide" evidence="1">
    <location>
        <begin position="1"/>
        <end position="26"/>
    </location>
</feature>
<gene>
    <name evidence="2" type="ORF">GCM10010971_28980</name>
</gene>
<organism evidence="2 3">
    <name type="scientific">Silvimonas amylolytica</name>
    <dbReference type="NCBI Taxonomy" id="449663"/>
    <lineage>
        <taxon>Bacteria</taxon>
        <taxon>Pseudomonadati</taxon>
        <taxon>Pseudomonadota</taxon>
        <taxon>Betaproteobacteria</taxon>
        <taxon>Neisseriales</taxon>
        <taxon>Chitinibacteraceae</taxon>
        <taxon>Silvimonas</taxon>
    </lineage>
</organism>
<accession>A0ABQ2PN93</accession>
<proteinExistence type="predicted"/>
<evidence type="ECO:0008006" key="4">
    <source>
        <dbReference type="Google" id="ProtNLM"/>
    </source>
</evidence>
<reference evidence="3" key="1">
    <citation type="journal article" date="2019" name="Int. J. Syst. Evol. Microbiol.">
        <title>The Global Catalogue of Microorganisms (GCM) 10K type strain sequencing project: providing services to taxonomists for standard genome sequencing and annotation.</title>
        <authorList>
            <consortium name="The Broad Institute Genomics Platform"/>
            <consortium name="The Broad Institute Genome Sequencing Center for Infectious Disease"/>
            <person name="Wu L."/>
            <person name="Ma J."/>
        </authorList>
    </citation>
    <scope>NUCLEOTIDE SEQUENCE [LARGE SCALE GENOMIC DNA]</scope>
    <source>
        <strain evidence="3">CGMCC 1.8860</strain>
    </source>
</reference>
<evidence type="ECO:0000313" key="2">
    <source>
        <dbReference type="EMBL" id="GGP27079.1"/>
    </source>
</evidence>
<dbReference type="EMBL" id="BMLY01000005">
    <property type="protein sequence ID" value="GGP27079.1"/>
    <property type="molecule type" value="Genomic_DNA"/>
</dbReference>
<keyword evidence="3" id="KW-1185">Reference proteome</keyword>
<feature type="chain" id="PRO_5045433776" description="MetA-pathway of phenol degradation" evidence="1">
    <location>
        <begin position="27"/>
        <end position="270"/>
    </location>
</feature>
<dbReference type="RefSeq" id="WP_229679163.1">
    <property type="nucleotide sequence ID" value="NZ_BMLY01000005.1"/>
</dbReference>
<protein>
    <recommendedName>
        <fullName evidence="4">MetA-pathway of phenol degradation</fullName>
    </recommendedName>
</protein>
<evidence type="ECO:0000313" key="3">
    <source>
        <dbReference type="Proteomes" id="UP000621859"/>
    </source>
</evidence>